<evidence type="ECO:0008006" key="5">
    <source>
        <dbReference type="Google" id="ProtNLM"/>
    </source>
</evidence>
<feature type="signal peptide" evidence="2">
    <location>
        <begin position="1"/>
        <end position="23"/>
    </location>
</feature>
<dbReference type="Gene3D" id="2.40.128.260">
    <property type="entry name" value="Type IV secretion system, VirB10/TraB/TrbI"/>
    <property type="match status" value="1"/>
</dbReference>
<sequence>MFRKSLQALAVAAIAALPLAASAQYTGDQLLPSQTVITGTLEQTINSKSAQVGDPFVLDVQTPYPADDQRYQGAKVYGHVANVTHAGTTHKGSVTLGFDRLTLADGTTASLQGSVLSLDAQGNRANTTSKAIIGGVVGQIVGNYIGKHIGTDVGGAIGAIGGAIAGANIGQNVVVNQGSTVSMKTTAPSTVLSRRQAGYPNQYNNNNNNGGYYNNQPPAPTPYPTPYH</sequence>
<accession>A0AAN1XWZ3</accession>
<evidence type="ECO:0000256" key="1">
    <source>
        <dbReference type="SAM" id="MobiDB-lite"/>
    </source>
</evidence>
<protein>
    <recommendedName>
        <fullName evidence="5">Glycine zipper 2TM domain-containing protein</fullName>
    </recommendedName>
</protein>
<organism evidence="3 4">
    <name type="scientific">Vulcanimicrobium alpinum</name>
    <dbReference type="NCBI Taxonomy" id="3016050"/>
    <lineage>
        <taxon>Bacteria</taxon>
        <taxon>Bacillati</taxon>
        <taxon>Vulcanimicrobiota</taxon>
        <taxon>Vulcanimicrobiia</taxon>
        <taxon>Vulcanimicrobiales</taxon>
        <taxon>Vulcanimicrobiaceae</taxon>
        <taxon>Vulcanimicrobium</taxon>
    </lineage>
</organism>
<evidence type="ECO:0000313" key="4">
    <source>
        <dbReference type="Proteomes" id="UP001317532"/>
    </source>
</evidence>
<proteinExistence type="predicted"/>
<dbReference type="KEGG" id="vab:WPS_21940"/>
<dbReference type="InterPro" id="IPR042217">
    <property type="entry name" value="T4SS_VirB10/TrbI"/>
</dbReference>
<feature type="chain" id="PRO_5042897810" description="Glycine zipper 2TM domain-containing protein" evidence="2">
    <location>
        <begin position="24"/>
        <end position="228"/>
    </location>
</feature>
<feature type="region of interest" description="Disordered" evidence="1">
    <location>
        <begin position="186"/>
        <end position="228"/>
    </location>
</feature>
<keyword evidence="2" id="KW-0732">Signal</keyword>
<evidence type="ECO:0000313" key="3">
    <source>
        <dbReference type="EMBL" id="BDE06918.1"/>
    </source>
</evidence>
<dbReference type="AlphaFoldDB" id="A0AAN1XWZ3"/>
<feature type="compositionally biased region" description="Low complexity" evidence="1">
    <location>
        <begin position="196"/>
        <end position="216"/>
    </location>
</feature>
<reference evidence="3 4" key="1">
    <citation type="journal article" date="2022" name="ISME Commun">
        <title>Vulcanimicrobium alpinus gen. nov. sp. nov., the first cultivated representative of the candidate phylum 'Eremiobacterota', is a metabolically versatile aerobic anoxygenic phototroph.</title>
        <authorList>
            <person name="Yabe S."/>
            <person name="Muto K."/>
            <person name="Abe K."/>
            <person name="Yokota A."/>
            <person name="Staudigel H."/>
            <person name="Tebo B.M."/>
        </authorList>
    </citation>
    <scope>NUCLEOTIDE SEQUENCE [LARGE SCALE GENOMIC DNA]</scope>
    <source>
        <strain evidence="3 4">WC8-2</strain>
    </source>
</reference>
<evidence type="ECO:0000256" key="2">
    <source>
        <dbReference type="SAM" id="SignalP"/>
    </source>
</evidence>
<feature type="compositionally biased region" description="Pro residues" evidence="1">
    <location>
        <begin position="217"/>
        <end position="228"/>
    </location>
</feature>
<keyword evidence="4" id="KW-1185">Reference proteome</keyword>
<dbReference type="Proteomes" id="UP001317532">
    <property type="component" value="Chromosome"/>
</dbReference>
<dbReference type="EMBL" id="AP025523">
    <property type="protein sequence ID" value="BDE06918.1"/>
    <property type="molecule type" value="Genomic_DNA"/>
</dbReference>
<gene>
    <name evidence="3" type="ORF">WPS_21940</name>
</gene>
<name>A0AAN1XWZ3_UNVUL</name>